<gene>
    <name evidence="1" type="ORF">BHAMNSH16_04670</name>
</gene>
<dbReference type="InterPro" id="IPR026906">
    <property type="entry name" value="LRR_5"/>
</dbReference>
<proteinExistence type="predicted"/>
<reference evidence="1 2" key="1">
    <citation type="submission" date="2017-02" db="EMBL/GenBank/DDBJ databases">
        <title>Complete genome sequence of Brachyspira hampsonii genomovar I strain NSH-16 (ATCC BAA-2463).</title>
        <authorList>
            <person name="Mirajkar N.S."/>
            <person name="Gebhart C.J."/>
        </authorList>
    </citation>
    <scope>NUCLEOTIDE SEQUENCE [LARGE SCALE GENOMIC DNA]</scope>
    <source>
        <strain evidence="1 2">NSH-16</strain>
    </source>
</reference>
<dbReference type="Proteomes" id="UP000264880">
    <property type="component" value="Chromosome"/>
</dbReference>
<dbReference type="PANTHER" id="PTHR45661">
    <property type="entry name" value="SURFACE ANTIGEN"/>
    <property type="match status" value="1"/>
</dbReference>
<sequence>MFIRIILLLLIFISSLFISCSNYKATSPYDNNNINNNDNIININDDLYAVGPEATDFDIEYNMREYYKQFNKYKIIVKGNINGSKTLEYIKQIINKEYYKEQKIEVDLSRTTLTSIPQEAFMSSATLSAIVFPETLEEIAISAFQGCTSLTSVTLPSSLSILRHHSFAGCSELQTVIFNDNLKTIANKAFYNCKKLNNVVLPPNITSLETSTFDNCILLTSIKLNDKLEEIGANVFQNCSGLVNISLPSSLTSINSTSFALCTNLKNVEYLGDTPTITDTPFSSSAVPTDLYLPNVPEAPSSNSWDKFLGVTWEADKIHYGQSMPNN</sequence>
<dbReference type="AlphaFoldDB" id="A0AAC9TTJ2"/>
<dbReference type="EMBL" id="CP019914">
    <property type="protein sequence ID" value="ASJ20974.1"/>
    <property type="molecule type" value="Genomic_DNA"/>
</dbReference>
<dbReference type="PROSITE" id="PS51257">
    <property type="entry name" value="PROKAR_LIPOPROTEIN"/>
    <property type="match status" value="1"/>
</dbReference>
<dbReference type="InterPro" id="IPR053139">
    <property type="entry name" value="Surface_bspA-like"/>
</dbReference>
<name>A0AAC9TTJ2_9SPIR</name>
<dbReference type="RefSeq" id="WP_008727220.1">
    <property type="nucleotide sequence ID" value="NZ_CP019914.1"/>
</dbReference>
<keyword evidence="2" id="KW-1185">Reference proteome</keyword>
<organism evidence="1 2">
    <name type="scientific">Brachyspira hampsonii</name>
    <dbReference type="NCBI Taxonomy" id="1287055"/>
    <lineage>
        <taxon>Bacteria</taxon>
        <taxon>Pseudomonadati</taxon>
        <taxon>Spirochaetota</taxon>
        <taxon>Spirochaetia</taxon>
        <taxon>Brachyspirales</taxon>
        <taxon>Brachyspiraceae</taxon>
        <taxon>Brachyspira</taxon>
    </lineage>
</organism>
<dbReference type="PANTHER" id="PTHR45661:SF3">
    <property type="entry name" value="IG-LIKE DOMAIN-CONTAINING PROTEIN"/>
    <property type="match status" value="1"/>
</dbReference>
<evidence type="ECO:0008006" key="3">
    <source>
        <dbReference type="Google" id="ProtNLM"/>
    </source>
</evidence>
<dbReference type="InterPro" id="IPR032675">
    <property type="entry name" value="LRR_dom_sf"/>
</dbReference>
<evidence type="ECO:0000313" key="1">
    <source>
        <dbReference type="EMBL" id="ASJ20974.1"/>
    </source>
</evidence>
<dbReference type="KEGG" id="bhp:BHAMNSH16_04670"/>
<protein>
    <recommendedName>
        <fullName evidence="3">Cell surface protein</fullName>
    </recommendedName>
</protein>
<dbReference type="Gene3D" id="3.80.10.10">
    <property type="entry name" value="Ribonuclease Inhibitor"/>
    <property type="match status" value="2"/>
</dbReference>
<dbReference type="SUPFAM" id="SSF52058">
    <property type="entry name" value="L domain-like"/>
    <property type="match status" value="1"/>
</dbReference>
<evidence type="ECO:0000313" key="2">
    <source>
        <dbReference type="Proteomes" id="UP000264880"/>
    </source>
</evidence>
<accession>A0AAC9TTJ2</accession>
<dbReference type="Pfam" id="PF13306">
    <property type="entry name" value="LRR_5"/>
    <property type="match status" value="1"/>
</dbReference>